<sequence>MATSPPGRLRPHLAAAAAAAAGAGGASRWRVASCSYPEDGDPVDGLRVRGRGHPHLGDSDGDLEAFTMAGRGGAASPYMYITRTRVTISLVSSATCTDLHHISSIAEPNGIQDTYGI</sequence>
<organism evidence="1 2">
    <name type="scientific">Portunus trituberculatus</name>
    <name type="common">Swimming crab</name>
    <name type="synonym">Neptunus trituberculatus</name>
    <dbReference type="NCBI Taxonomy" id="210409"/>
    <lineage>
        <taxon>Eukaryota</taxon>
        <taxon>Metazoa</taxon>
        <taxon>Ecdysozoa</taxon>
        <taxon>Arthropoda</taxon>
        <taxon>Crustacea</taxon>
        <taxon>Multicrustacea</taxon>
        <taxon>Malacostraca</taxon>
        <taxon>Eumalacostraca</taxon>
        <taxon>Eucarida</taxon>
        <taxon>Decapoda</taxon>
        <taxon>Pleocyemata</taxon>
        <taxon>Brachyura</taxon>
        <taxon>Eubrachyura</taxon>
        <taxon>Portunoidea</taxon>
        <taxon>Portunidae</taxon>
        <taxon>Portuninae</taxon>
        <taxon>Portunus</taxon>
    </lineage>
</organism>
<dbReference type="Proteomes" id="UP000324222">
    <property type="component" value="Unassembled WGS sequence"/>
</dbReference>
<evidence type="ECO:0000313" key="1">
    <source>
        <dbReference type="EMBL" id="MPC47618.1"/>
    </source>
</evidence>
<protein>
    <submittedName>
        <fullName evidence="1">Uncharacterized protein</fullName>
    </submittedName>
</protein>
<keyword evidence="2" id="KW-1185">Reference proteome</keyword>
<dbReference type="AlphaFoldDB" id="A0A5B7FRQ9"/>
<dbReference type="EMBL" id="VSRR010007834">
    <property type="protein sequence ID" value="MPC47618.1"/>
    <property type="molecule type" value="Genomic_DNA"/>
</dbReference>
<proteinExistence type="predicted"/>
<comment type="caution">
    <text evidence="1">The sequence shown here is derived from an EMBL/GenBank/DDBJ whole genome shotgun (WGS) entry which is preliminary data.</text>
</comment>
<evidence type="ECO:0000313" key="2">
    <source>
        <dbReference type="Proteomes" id="UP000324222"/>
    </source>
</evidence>
<gene>
    <name evidence="1" type="ORF">E2C01_041370</name>
</gene>
<reference evidence="1 2" key="1">
    <citation type="submission" date="2019-05" db="EMBL/GenBank/DDBJ databases">
        <title>Another draft genome of Portunus trituberculatus and its Hox gene families provides insights of decapod evolution.</title>
        <authorList>
            <person name="Jeong J.-H."/>
            <person name="Song I."/>
            <person name="Kim S."/>
            <person name="Choi T."/>
            <person name="Kim D."/>
            <person name="Ryu S."/>
            <person name="Kim W."/>
        </authorList>
    </citation>
    <scope>NUCLEOTIDE SEQUENCE [LARGE SCALE GENOMIC DNA]</scope>
    <source>
        <tissue evidence="1">Muscle</tissue>
    </source>
</reference>
<name>A0A5B7FRQ9_PORTR</name>
<accession>A0A5B7FRQ9</accession>